<dbReference type="Proteomes" id="UP001732700">
    <property type="component" value="Chromosome 5C"/>
</dbReference>
<keyword evidence="2" id="KW-1185">Reference proteome</keyword>
<evidence type="ECO:0000313" key="2">
    <source>
        <dbReference type="Proteomes" id="UP001732700"/>
    </source>
</evidence>
<reference evidence="1" key="2">
    <citation type="submission" date="2025-09" db="UniProtKB">
        <authorList>
            <consortium name="EnsemblPlants"/>
        </authorList>
    </citation>
    <scope>IDENTIFICATION</scope>
</reference>
<evidence type="ECO:0000313" key="1">
    <source>
        <dbReference type="EnsemblPlants" id="AVESA.00010b.r2.5CG0872000.1.CDS.1"/>
    </source>
</evidence>
<protein>
    <submittedName>
        <fullName evidence="1">Uncharacterized protein</fullName>
    </submittedName>
</protein>
<proteinExistence type="predicted"/>
<name>A0ACD5XY56_AVESA</name>
<accession>A0ACD5XY56</accession>
<reference evidence="1" key="1">
    <citation type="submission" date="2021-05" db="EMBL/GenBank/DDBJ databases">
        <authorList>
            <person name="Scholz U."/>
            <person name="Mascher M."/>
            <person name="Fiebig A."/>
        </authorList>
    </citation>
    <scope>NUCLEOTIDE SEQUENCE [LARGE SCALE GENOMIC DNA]</scope>
</reference>
<dbReference type="EnsemblPlants" id="AVESA.00010b.r2.5CG0872000.1">
    <property type="protein sequence ID" value="AVESA.00010b.r2.5CG0872000.1.CDS.1"/>
    <property type="gene ID" value="AVESA.00010b.r2.5CG0872000"/>
</dbReference>
<organism evidence="1 2">
    <name type="scientific">Avena sativa</name>
    <name type="common">Oat</name>
    <dbReference type="NCBI Taxonomy" id="4498"/>
    <lineage>
        <taxon>Eukaryota</taxon>
        <taxon>Viridiplantae</taxon>
        <taxon>Streptophyta</taxon>
        <taxon>Embryophyta</taxon>
        <taxon>Tracheophyta</taxon>
        <taxon>Spermatophyta</taxon>
        <taxon>Magnoliopsida</taxon>
        <taxon>Liliopsida</taxon>
        <taxon>Poales</taxon>
        <taxon>Poaceae</taxon>
        <taxon>BOP clade</taxon>
        <taxon>Pooideae</taxon>
        <taxon>Poodae</taxon>
        <taxon>Poeae</taxon>
        <taxon>Poeae Chloroplast Group 1 (Aveneae type)</taxon>
        <taxon>Aveninae</taxon>
        <taxon>Avena</taxon>
    </lineage>
</organism>
<sequence length="301" mass="33312">MAPPTHPRPPASLLLVVAAILSVAGLATAINSSGFKGGVTVFWGRNKDEGSLAEACDTGRYTIVVISFLDVFGHGEYHLDISGHDPSTLGADIKHCQSTALVYLSIGGFGNNYSLPTNQSAVDLADHLWYTYMAGHKEGVYRPFGDDVEIDGIDFFIEHGSPENYDVLANRLWSYNKGFRARTPAQLSATPRCRYPDRLLGKAIATGVIGRINVRFYGDSYCATHWHQEWEKWTAVYPTQDIQLYVALTASQKVAGYIHLKSLHLGVLPVLQKAESFATFAIWDRYSDRLTNYSSSIVQWT</sequence>